<keyword evidence="2 10" id="KW-0349">Heme</keyword>
<keyword evidence="3" id="KW-0812">Transmembrane</keyword>
<feature type="compositionally biased region" description="Basic and acidic residues" evidence="11">
    <location>
        <begin position="132"/>
        <end position="149"/>
    </location>
</feature>
<evidence type="ECO:0000256" key="1">
    <source>
        <dbReference type="ARBA" id="ARBA00004370"/>
    </source>
</evidence>
<evidence type="ECO:0000313" key="15">
    <source>
        <dbReference type="Proteomes" id="UP000321224"/>
    </source>
</evidence>
<evidence type="ECO:0000256" key="3">
    <source>
        <dbReference type="ARBA" id="ARBA00022692"/>
    </source>
</evidence>
<dbReference type="Pfam" id="PF03100">
    <property type="entry name" value="CcmE"/>
    <property type="match status" value="1"/>
</dbReference>
<comment type="caution">
    <text evidence="12">The sequence shown here is derived from an EMBL/GenBank/DDBJ whole genome shotgun (WGS) entry which is preliminary data.</text>
</comment>
<gene>
    <name evidence="12" type="primary">ccmE</name>
    <name evidence="12" type="ORF">MVI01_46360</name>
    <name evidence="13" type="ORF">SAMN04488504_12143</name>
</gene>
<evidence type="ECO:0000256" key="9">
    <source>
        <dbReference type="ARBA" id="ARBA00023136"/>
    </source>
</evidence>
<dbReference type="EMBL" id="BJVY01000028">
    <property type="protein sequence ID" value="GEL72852.1"/>
    <property type="molecule type" value="Genomic_DNA"/>
</dbReference>
<dbReference type="RefSeq" id="WP_090495078.1">
    <property type="nucleotide sequence ID" value="NZ_BJVY01000028.1"/>
</dbReference>
<keyword evidence="9" id="KW-0472">Membrane</keyword>
<dbReference type="Proteomes" id="UP000198717">
    <property type="component" value="Unassembled WGS sequence"/>
</dbReference>
<dbReference type="Proteomes" id="UP000321224">
    <property type="component" value="Unassembled WGS sequence"/>
</dbReference>
<keyword evidence="7" id="KW-1133">Transmembrane helix</keyword>
<dbReference type="PANTHER" id="PTHR34128">
    <property type="entry name" value="CYTOCHROME C-TYPE BIOGENESIS PROTEIN CCME HOMOLOG, MITOCHONDRIAL"/>
    <property type="match status" value="1"/>
</dbReference>
<dbReference type="GO" id="GO:0005886">
    <property type="term" value="C:plasma membrane"/>
    <property type="evidence" value="ECO:0007669"/>
    <property type="project" value="InterPro"/>
</dbReference>
<feature type="binding site" description="covalent" evidence="10">
    <location>
        <position position="129"/>
    </location>
    <ligand>
        <name>heme</name>
        <dbReference type="ChEBI" id="CHEBI:30413"/>
    </ligand>
</feature>
<dbReference type="EMBL" id="FNAJ01000021">
    <property type="protein sequence ID" value="SDF13694.1"/>
    <property type="molecule type" value="Genomic_DNA"/>
</dbReference>
<evidence type="ECO:0000313" key="13">
    <source>
        <dbReference type="EMBL" id="SDF13694.1"/>
    </source>
</evidence>
<dbReference type="PANTHER" id="PTHR34128:SF2">
    <property type="entry name" value="CYTOCHROME C-TYPE BIOGENESIS PROTEIN CCME HOMOLOG, MITOCHONDRIAL"/>
    <property type="match status" value="1"/>
</dbReference>
<reference evidence="12 15" key="2">
    <citation type="submission" date="2019-07" db="EMBL/GenBank/DDBJ databases">
        <title>Whole genome shotgun sequence of Myxococcus virescens NBRC 100334.</title>
        <authorList>
            <person name="Hosoyama A."/>
            <person name="Uohara A."/>
            <person name="Ohji S."/>
            <person name="Ichikawa N."/>
        </authorList>
    </citation>
    <scope>NUCLEOTIDE SEQUENCE [LARGE SCALE GENOMIC DNA]</scope>
    <source>
        <strain evidence="12 15">NBRC 100334</strain>
    </source>
</reference>
<name>A0A511HH14_9BACT</name>
<dbReference type="InterPro" id="IPR004329">
    <property type="entry name" value="CcmE"/>
</dbReference>
<protein>
    <submittedName>
        <fullName evidence="12">Cytochrome c-type biogenesis protein CcmE</fullName>
    </submittedName>
</protein>
<evidence type="ECO:0000256" key="2">
    <source>
        <dbReference type="ARBA" id="ARBA00022617"/>
    </source>
</evidence>
<keyword evidence="4 10" id="KW-0479">Metal-binding</keyword>
<keyword evidence="6" id="KW-0735">Signal-anchor</keyword>
<dbReference type="SUPFAM" id="SSF82093">
    <property type="entry name" value="Heme chaperone CcmE"/>
    <property type="match status" value="1"/>
</dbReference>
<evidence type="ECO:0000256" key="8">
    <source>
        <dbReference type="ARBA" id="ARBA00023004"/>
    </source>
</evidence>
<keyword evidence="8 10" id="KW-0408">Iron</keyword>
<dbReference type="InterPro" id="IPR012340">
    <property type="entry name" value="NA-bd_OB-fold"/>
</dbReference>
<dbReference type="GO" id="GO:0046872">
    <property type="term" value="F:metal ion binding"/>
    <property type="evidence" value="ECO:0007669"/>
    <property type="project" value="UniProtKB-KW"/>
</dbReference>
<dbReference type="GO" id="GO:0017004">
    <property type="term" value="P:cytochrome complex assembly"/>
    <property type="evidence" value="ECO:0007669"/>
    <property type="project" value="UniProtKB-KW"/>
</dbReference>
<evidence type="ECO:0000256" key="6">
    <source>
        <dbReference type="ARBA" id="ARBA00022968"/>
    </source>
</evidence>
<evidence type="ECO:0000256" key="11">
    <source>
        <dbReference type="SAM" id="MobiDB-lite"/>
    </source>
</evidence>
<organism evidence="12 15">
    <name type="scientific">Myxococcus virescens</name>
    <dbReference type="NCBI Taxonomy" id="83456"/>
    <lineage>
        <taxon>Bacteria</taxon>
        <taxon>Pseudomonadati</taxon>
        <taxon>Myxococcota</taxon>
        <taxon>Myxococcia</taxon>
        <taxon>Myxococcales</taxon>
        <taxon>Cystobacterineae</taxon>
        <taxon>Myxococcaceae</taxon>
        <taxon>Myxococcus</taxon>
    </lineage>
</organism>
<dbReference type="GO" id="GO:0020037">
    <property type="term" value="F:heme binding"/>
    <property type="evidence" value="ECO:0007669"/>
    <property type="project" value="InterPro"/>
</dbReference>
<evidence type="ECO:0000256" key="4">
    <source>
        <dbReference type="ARBA" id="ARBA00022723"/>
    </source>
</evidence>
<dbReference type="AlphaFoldDB" id="A0A511HH14"/>
<feature type="region of interest" description="Disordered" evidence="11">
    <location>
        <begin position="132"/>
        <end position="158"/>
    </location>
</feature>
<keyword evidence="14" id="KW-1185">Reference proteome</keyword>
<evidence type="ECO:0000313" key="12">
    <source>
        <dbReference type="EMBL" id="GEL72852.1"/>
    </source>
</evidence>
<reference evidence="13 14" key="1">
    <citation type="submission" date="2016-10" db="EMBL/GenBank/DDBJ databases">
        <authorList>
            <person name="Varghese N."/>
            <person name="Submissions S."/>
        </authorList>
    </citation>
    <scope>NUCLEOTIDE SEQUENCE [LARGE SCALE GENOMIC DNA]</scope>
    <source>
        <strain evidence="13 14">DSM 2260</strain>
    </source>
</reference>
<proteinExistence type="predicted"/>
<keyword evidence="5" id="KW-0201">Cytochrome c-type biogenesis</keyword>
<dbReference type="InterPro" id="IPR036127">
    <property type="entry name" value="CcmE-like_sf"/>
</dbReference>
<evidence type="ECO:0000256" key="7">
    <source>
        <dbReference type="ARBA" id="ARBA00022989"/>
    </source>
</evidence>
<dbReference type="Gene3D" id="2.40.50.140">
    <property type="entry name" value="Nucleic acid-binding proteins"/>
    <property type="match status" value="1"/>
</dbReference>
<accession>A0A511HH14</accession>
<evidence type="ECO:0000256" key="5">
    <source>
        <dbReference type="ARBA" id="ARBA00022748"/>
    </source>
</evidence>
<feature type="binding site" description="axial binding residue" evidence="10">
    <location>
        <position position="133"/>
    </location>
    <ligand>
        <name>heme</name>
        <dbReference type="ChEBI" id="CHEBI:30413"/>
    </ligand>
    <ligandPart>
        <name>Fe</name>
        <dbReference type="ChEBI" id="CHEBI:18248"/>
    </ligandPart>
</feature>
<evidence type="ECO:0000256" key="10">
    <source>
        <dbReference type="PIRSR" id="PIRSR604329-50"/>
    </source>
</evidence>
<sequence>MSPVARNRLIALGALLVAGAGLGFVAFGNIGENLVYYWSPSEMLGQGDKAYSATIRLGGVVEAGSIQWNAEHTTLQFRVADDVKEGAPSVLVRATETPPQMFRDKIGVVVEGTYDKSGVFSSNRLMVNHSNEYRAPKEGEDPRQWRETLSDATAMGAK</sequence>
<comment type="subcellular location">
    <subcellularLocation>
        <location evidence="1">Membrane</location>
    </subcellularLocation>
</comment>
<dbReference type="GO" id="GO:0017003">
    <property type="term" value="P:protein-heme linkage"/>
    <property type="evidence" value="ECO:0007669"/>
    <property type="project" value="InterPro"/>
</dbReference>
<evidence type="ECO:0000313" key="14">
    <source>
        <dbReference type="Proteomes" id="UP000198717"/>
    </source>
</evidence>